<comment type="caution">
    <text evidence="2">The sequence shown here is derived from an EMBL/GenBank/DDBJ whole genome shotgun (WGS) entry which is preliminary data.</text>
</comment>
<dbReference type="InterPro" id="IPR037135">
    <property type="entry name" value="DUF1653-like_dom_sf"/>
</dbReference>
<evidence type="ECO:0000313" key="3">
    <source>
        <dbReference type="Proteomes" id="UP001141183"/>
    </source>
</evidence>
<proteinExistence type="predicted"/>
<dbReference type="EMBL" id="JAMRYU010000005">
    <property type="protein sequence ID" value="MDC4239661.1"/>
    <property type="molecule type" value="Genomic_DNA"/>
</dbReference>
<feature type="domain" description="DUF1653" evidence="1">
    <location>
        <begin position="66"/>
        <end position="108"/>
    </location>
</feature>
<keyword evidence="3" id="KW-1185">Reference proteome</keyword>
<gene>
    <name evidence="2" type="ORF">NE398_05735</name>
</gene>
<dbReference type="InterPro" id="IPR023387">
    <property type="entry name" value="DUF1653-like_dom"/>
</dbReference>
<dbReference type="Gene3D" id="2.30.30.320">
    <property type="entry name" value="DUF1653-like domain"/>
    <property type="match status" value="1"/>
</dbReference>
<evidence type="ECO:0000313" key="2">
    <source>
        <dbReference type="EMBL" id="MDC4239661.1"/>
    </source>
</evidence>
<dbReference type="RefSeq" id="WP_008677369.1">
    <property type="nucleotide sequence ID" value="NZ_CABKOG010000003.1"/>
</dbReference>
<protein>
    <submittedName>
        <fullName evidence="2">DUF1653 domain-containing protein</fullName>
    </submittedName>
</protein>
<organism evidence="2 3">
    <name type="scientific">Clostridium tertium</name>
    <dbReference type="NCBI Taxonomy" id="1559"/>
    <lineage>
        <taxon>Bacteria</taxon>
        <taxon>Bacillati</taxon>
        <taxon>Bacillota</taxon>
        <taxon>Clostridia</taxon>
        <taxon>Eubacteriales</taxon>
        <taxon>Clostridiaceae</taxon>
        <taxon>Clostridium</taxon>
    </lineage>
</organism>
<dbReference type="Proteomes" id="UP001141183">
    <property type="component" value="Unassembled WGS sequence"/>
</dbReference>
<name>A0A9X4B1L0_9CLOT</name>
<accession>A0A9X4B1L0</accession>
<sequence length="112" mass="13594">MRDLKYPAIYKHFKNNYYAVMGVSNIQEDKNILNDSEVLQAFHTELNSTIDIYKKENLYFHLENYSRELVLYKALYDDKGIYARPIEMFLSEVDRGKYPEVKQEYRFELLKY</sequence>
<dbReference type="Pfam" id="PF07866">
    <property type="entry name" value="DUF1653"/>
    <property type="match status" value="1"/>
</dbReference>
<evidence type="ECO:0000259" key="1">
    <source>
        <dbReference type="Pfam" id="PF07866"/>
    </source>
</evidence>
<reference evidence="2" key="1">
    <citation type="submission" date="2022-05" db="EMBL/GenBank/DDBJ databases">
        <title>Draft genome sequence of Clostridium tertium strain CP3 isolated from Peru.</title>
        <authorList>
            <person name="Hurtado R."/>
            <person name="Lima L."/>
            <person name="Sousa T."/>
            <person name="Jaiswal A.K."/>
            <person name="Tiwari S."/>
            <person name="Maturrano L."/>
            <person name="Brenig B."/>
            <person name="Azevedo V."/>
        </authorList>
    </citation>
    <scope>NUCLEOTIDE SEQUENCE</scope>
    <source>
        <strain evidence="2">CP3</strain>
    </source>
</reference>
<dbReference type="AlphaFoldDB" id="A0A9X4B1L0"/>